<keyword evidence="5" id="KW-1185">Reference proteome</keyword>
<feature type="compositionally biased region" description="Basic and acidic residues" evidence="3">
    <location>
        <begin position="173"/>
        <end position="196"/>
    </location>
</feature>
<evidence type="ECO:0000256" key="3">
    <source>
        <dbReference type="SAM" id="MobiDB-lite"/>
    </source>
</evidence>
<feature type="region of interest" description="Disordered" evidence="3">
    <location>
        <begin position="59"/>
        <end position="82"/>
    </location>
</feature>
<keyword evidence="2" id="KW-0677">Repeat</keyword>
<evidence type="ECO:0000313" key="4">
    <source>
        <dbReference type="EMBL" id="KAK7233812.1"/>
    </source>
</evidence>
<keyword evidence="1" id="KW-0433">Leucine-rich repeat</keyword>
<name>A0ABR1FMX0_AURAN</name>
<accession>A0ABR1FMX0</accession>
<dbReference type="Proteomes" id="UP001363151">
    <property type="component" value="Unassembled WGS sequence"/>
</dbReference>
<evidence type="ECO:0000256" key="1">
    <source>
        <dbReference type="ARBA" id="ARBA00022614"/>
    </source>
</evidence>
<proteinExistence type="predicted"/>
<dbReference type="PANTHER" id="PTHR15454:SF56">
    <property type="entry name" value="PROTEIN PHOSPHATASE 1 REGULATORY SUBUNIT 7-RELATED"/>
    <property type="match status" value="1"/>
</dbReference>
<sequence length="376" mass="40578">MARQWPDKRSGRPPQPWRTKRDEQQFRSALAQERWRSENPATLNDAWATLAATSRKLLAAASRDRSLSAEPAPAERPRAPFGSSAARFASLVPDWSAASSRCSPRSSSLAPSEPLSEANSLPAPAGGPDDASSDLTTETPLPGAAPRAGAAAARRRPLGGRPGETVEVSVKLRVRDTPKKPSPESKRPSPESKRPSPEQWRPAGVGHAAAGAQPGDDDDGVPADVGLHVLFRGLDDGGYVAWRVTVTVRALSLVGLGLGRGDAAEQELGAALRELANLRSLDLARNGLRHAPRRLPRALRTLGLAENRLRSASYLEHLAELEVLDVADNEIASTRAFHHLVLARSSLRQIVIRDLTRLEPAWRQKLRDLFPNAVIS</sequence>
<reference evidence="4 5" key="1">
    <citation type="submission" date="2024-03" db="EMBL/GenBank/DDBJ databases">
        <title>Aureococcus anophagefferens CCMP1851 and Kratosvirus quantuckense: Draft genome of a second virus-susceptible host strain in the model system.</title>
        <authorList>
            <person name="Chase E."/>
            <person name="Truchon A.R."/>
            <person name="Schepens W."/>
            <person name="Wilhelm S.W."/>
        </authorList>
    </citation>
    <scope>NUCLEOTIDE SEQUENCE [LARGE SCALE GENOMIC DNA]</scope>
    <source>
        <strain evidence="4 5">CCMP1851</strain>
    </source>
</reference>
<feature type="compositionally biased region" description="Low complexity" evidence="3">
    <location>
        <begin position="140"/>
        <end position="152"/>
    </location>
</feature>
<dbReference type="Gene3D" id="3.80.10.10">
    <property type="entry name" value="Ribonuclease Inhibitor"/>
    <property type="match status" value="1"/>
</dbReference>
<dbReference type="InterPro" id="IPR032675">
    <property type="entry name" value="LRR_dom_sf"/>
</dbReference>
<feature type="compositionally biased region" description="Basic and acidic residues" evidence="3">
    <location>
        <begin position="62"/>
        <end position="78"/>
    </location>
</feature>
<evidence type="ECO:0000256" key="2">
    <source>
        <dbReference type="ARBA" id="ARBA00022737"/>
    </source>
</evidence>
<comment type="caution">
    <text evidence="4">The sequence shown here is derived from an EMBL/GenBank/DDBJ whole genome shotgun (WGS) entry which is preliminary data.</text>
</comment>
<feature type="region of interest" description="Disordered" evidence="3">
    <location>
        <begin position="1"/>
        <end position="42"/>
    </location>
</feature>
<evidence type="ECO:0000313" key="5">
    <source>
        <dbReference type="Proteomes" id="UP001363151"/>
    </source>
</evidence>
<protein>
    <submittedName>
        <fullName evidence="4">Uncharacterized protein</fullName>
    </submittedName>
</protein>
<dbReference type="PANTHER" id="PTHR15454">
    <property type="entry name" value="NISCHARIN RELATED"/>
    <property type="match status" value="1"/>
</dbReference>
<feature type="compositionally biased region" description="Basic and acidic residues" evidence="3">
    <location>
        <begin position="1"/>
        <end position="10"/>
    </location>
</feature>
<feature type="region of interest" description="Disordered" evidence="3">
    <location>
        <begin position="94"/>
        <end position="221"/>
    </location>
</feature>
<dbReference type="SUPFAM" id="SSF52058">
    <property type="entry name" value="L domain-like"/>
    <property type="match status" value="1"/>
</dbReference>
<organism evidence="4 5">
    <name type="scientific">Aureococcus anophagefferens</name>
    <name type="common">Harmful bloom alga</name>
    <dbReference type="NCBI Taxonomy" id="44056"/>
    <lineage>
        <taxon>Eukaryota</taxon>
        <taxon>Sar</taxon>
        <taxon>Stramenopiles</taxon>
        <taxon>Ochrophyta</taxon>
        <taxon>Pelagophyceae</taxon>
        <taxon>Pelagomonadales</taxon>
        <taxon>Pelagomonadaceae</taxon>
        <taxon>Aureococcus</taxon>
    </lineage>
</organism>
<feature type="compositionally biased region" description="Low complexity" evidence="3">
    <location>
        <begin position="96"/>
        <end position="118"/>
    </location>
</feature>
<dbReference type="EMBL" id="JBBJCI010000355">
    <property type="protein sequence ID" value="KAK7233812.1"/>
    <property type="molecule type" value="Genomic_DNA"/>
</dbReference>
<gene>
    <name evidence="4" type="ORF">SO694_00100034</name>
</gene>